<feature type="transmembrane region" description="Helical" evidence="6">
    <location>
        <begin position="31"/>
        <end position="49"/>
    </location>
</feature>
<dbReference type="Gene3D" id="1.20.1250.20">
    <property type="entry name" value="MFS general substrate transporter like domains"/>
    <property type="match status" value="2"/>
</dbReference>
<name>A0A919NK63_9ACTN</name>
<dbReference type="EMBL" id="BOMY01000020">
    <property type="protein sequence ID" value="GIF19973.1"/>
    <property type="molecule type" value="Genomic_DNA"/>
</dbReference>
<evidence type="ECO:0000313" key="9">
    <source>
        <dbReference type="Proteomes" id="UP000623608"/>
    </source>
</evidence>
<reference evidence="8" key="1">
    <citation type="submission" date="2021-01" db="EMBL/GenBank/DDBJ databases">
        <title>Whole genome shotgun sequence of Actinoplanes tereljensis NBRC 105297.</title>
        <authorList>
            <person name="Komaki H."/>
            <person name="Tamura T."/>
        </authorList>
    </citation>
    <scope>NUCLEOTIDE SEQUENCE</scope>
    <source>
        <strain evidence="8">NBRC 105297</strain>
    </source>
</reference>
<evidence type="ECO:0000256" key="6">
    <source>
        <dbReference type="SAM" id="Phobius"/>
    </source>
</evidence>
<feature type="transmembrane region" description="Helical" evidence="6">
    <location>
        <begin position="340"/>
        <end position="359"/>
    </location>
</feature>
<dbReference type="InterPro" id="IPR052952">
    <property type="entry name" value="MFS-Transporter"/>
</dbReference>
<organism evidence="8 9">
    <name type="scientific">Paractinoplanes tereljensis</name>
    <dbReference type="NCBI Taxonomy" id="571912"/>
    <lineage>
        <taxon>Bacteria</taxon>
        <taxon>Bacillati</taxon>
        <taxon>Actinomycetota</taxon>
        <taxon>Actinomycetes</taxon>
        <taxon>Micromonosporales</taxon>
        <taxon>Micromonosporaceae</taxon>
        <taxon>Paractinoplanes</taxon>
    </lineage>
</organism>
<comment type="caution">
    <text evidence="8">The sequence shown here is derived from an EMBL/GenBank/DDBJ whole genome shotgun (WGS) entry which is preliminary data.</text>
</comment>
<dbReference type="InterPro" id="IPR036259">
    <property type="entry name" value="MFS_trans_sf"/>
</dbReference>
<evidence type="ECO:0000256" key="2">
    <source>
        <dbReference type="ARBA" id="ARBA00022692"/>
    </source>
</evidence>
<evidence type="ECO:0000313" key="8">
    <source>
        <dbReference type="EMBL" id="GIF19973.1"/>
    </source>
</evidence>
<keyword evidence="3 6" id="KW-1133">Transmembrane helix</keyword>
<feature type="domain" description="Major facilitator superfamily (MFS) profile" evidence="7">
    <location>
        <begin position="1"/>
        <end position="367"/>
    </location>
</feature>
<feature type="transmembrane region" description="Helical" evidence="6">
    <location>
        <begin position="147"/>
        <end position="166"/>
    </location>
</feature>
<sequence>MLAMAAACTFQYGLPYLIPAFRAEGLTLAQAGLLAAAPTAGLLFTLIAWGAAADRWGERRVLAIGLGAAGAILLAGITAGGLRALAACFFLAGAAGAATHASSGRLILGWFAARERGLAMGLRQTAQPLGVALAALVLPSLGRREAFAFLGAFCLVAAVLVIAFVRDPAAPVAPDALPPGTPYRTPVLWRIHAASALLIVPQFTVATFALVFLVDAHGWDPAAAGRLLAAGQIIGALGRLAVGWWSDRTGSRMRPMRQVALGTAVVLAVLAAGAGTGLAIPALLLAGVLAVSPNGLAFTAVAEYAGRSWAGRALGIQNTAQNIVATATPPAMAALIATTGYGPGFAAAIAFPLVAAAVMPTRTESAPERAPSARANSPGRR</sequence>
<proteinExistence type="predicted"/>
<dbReference type="PANTHER" id="PTHR23527">
    <property type="entry name" value="BLL3282 PROTEIN"/>
    <property type="match status" value="1"/>
</dbReference>
<dbReference type="Proteomes" id="UP000623608">
    <property type="component" value="Unassembled WGS sequence"/>
</dbReference>
<comment type="subcellular location">
    <subcellularLocation>
        <location evidence="1">Cell membrane</location>
        <topology evidence="1">Multi-pass membrane protein</topology>
    </subcellularLocation>
</comment>
<protein>
    <submittedName>
        <fullName evidence="8">MFS transporter</fullName>
    </submittedName>
</protein>
<evidence type="ECO:0000256" key="3">
    <source>
        <dbReference type="ARBA" id="ARBA00022989"/>
    </source>
</evidence>
<keyword evidence="4 6" id="KW-0472">Membrane</keyword>
<dbReference type="PROSITE" id="PS50850">
    <property type="entry name" value="MFS"/>
    <property type="match status" value="1"/>
</dbReference>
<keyword evidence="2 6" id="KW-0812">Transmembrane</keyword>
<feature type="transmembrane region" description="Helical" evidence="6">
    <location>
        <begin position="226"/>
        <end position="246"/>
    </location>
</feature>
<evidence type="ECO:0000256" key="5">
    <source>
        <dbReference type="SAM" id="MobiDB-lite"/>
    </source>
</evidence>
<dbReference type="AlphaFoldDB" id="A0A919NK63"/>
<keyword evidence="9" id="KW-1185">Reference proteome</keyword>
<accession>A0A919NK63</accession>
<feature type="transmembrane region" description="Helical" evidence="6">
    <location>
        <begin position="258"/>
        <end position="291"/>
    </location>
</feature>
<feature type="region of interest" description="Disordered" evidence="5">
    <location>
        <begin position="362"/>
        <end position="381"/>
    </location>
</feature>
<dbReference type="InterPro" id="IPR011701">
    <property type="entry name" value="MFS"/>
</dbReference>
<feature type="transmembrane region" description="Helical" evidence="6">
    <location>
        <begin position="61"/>
        <end position="78"/>
    </location>
</feature>
<evidence type="ECO:0000256" key="1">
    <source>
        <dbReference type="ARBA" id="ARBA00004651"/>
    </source>
</evidence>
<feature type="transmembrane region" description="Helical" evidence="6">
    <location>
        <begin position="187"/>
        <end position="214"/>
    </location>
</feature>
<evidence type="ECO:0000259" key="7">
    <source>
        <dbReference type="PROSITE" id="PS50850"/>
    </source>
</evidence>
<dbReference type="PANTHER" id="PTHR23527:SF1">
    <property type="entry name" value="BLL3282 PROTEIN"/>
    <property type="match status" value="1"/>
</dbReference>
<evidence type="ECO:0000256" key="4">
    <source>
        <dbReference type="ARBA" id="ARBA00023136"/>
    </source>
</evidence>
<dbReference type="InterPro" id="IPR020846">
    <property type="entry name" value="MFS_dom"/>
</dbReference>
<dbReference type="GO" id="GO:0022857">
    <property type="term" value="F:transmembrane transporter activity"/>
    <property type="evidence" value="ECO:0007669"/>
    <property type="project" value="InterPro"/>
</dbReference>
<dbReference type="SUPFAM" id="SSF103473">
    <property type="entry name" value="MFS general substrate transporter"/>
    <property type="match status" value="1"/>
</dbReference>
<gene>
    <name evidence="8" type="ORF">Ate02nite_27030</name>
</gene>
<dbReference type="Pfam" id="PF07690">
    <property type="entry name" value="MFS_1"/>
    <property type="match status" value="1"/>
</dbReference>
<dbReference type="GO" id="GO:0005886">
    <property type="term" value="C:plasma membrane"/>
    <property type="evidence" value="ECO:0007669"/>
    <property type="project" value="UniProtKB-SubCell"/>
</dbReference>